<feature type="signal peptide" evidence="11">
    <location>
        <begin position="1"/>
        <end position="16"/>
    </location>
</feature>
<dbReference type="Gene3D" id="3.10.100.10">
    <property type="entry name" value="Mannose-Binding Protein A, subunit A"/>
    <property type="match status" value="1"/>
</dbReference>
<feature type="region of interest" description="Disordered" evidence="9">
    <location>
        <begin position="1183"/>
        <end position="1211"/>
    </location>
</feature>
<evidence type="ECO:0000256" key="10">
    <source>
        <dbReference type="SAM" id="Phobius"/>
    </source>
</evidence>
<evidence type="ECO:0000259" key="12">
    <source>
        <dbReference type="PROSITE" id="PS50041"/>
    </source>
</evidence>
<keyword evidence="8" id="KW-0325">Glycoprotein</keyword>
<dbReference type="InterPro" id="IPR015321">
    <property type="entry name" value="TypeI_recpt_CBD"/>
</dbReference>
<evidence type="ECO:0000256" key="2">
    <source>
        <dbReference type="ARBA" id="ARBA00022692"/>
    </source>
</evidence>
<dbReference type="EMBL" id="JAOPHQ010004664">
    <property type="protein sequence ID" value="KAK0138321.1"/>
    <property type="molecule type" value="Genomic_DNA"/>
</dbReference>
<dbReference type="GO" id="GO:0009897">
    <property type="term" value="C:external side of plasma membrane"/>
    <property type="evidence" value="ECO:0007669"/>
    <property type="project" value="TreeGrafter"/>
</dbReference>
<evidence type="ECO:0000256" key="8">
    <source>
        <dbReference type="ARBA" id="ARBA00023180"/>
    </source>
</evidence>
<name>A0AA47NTV3_MERPO</name>
<dbReference type="InterPro" id="IPR016186">
    <property type="entry name" value="C-type_lectin-like/link_sf"/>
</dbReference>
<evidence type="ECO:0000256" key="1">
    <source>
        <dbReference type="ARBA" id="ARBA00004479"/>
    </source>
</evidence>
<keyword evidence="14" id="KW-1185">Reference proteome</keyword>
<evidence type="ECO:0000256" key="11">
    <source>
        <dbReference type="SAM" id="SignalP"/>
    </source>
</evidence>
<evidence type="ECO:0000256" key="7">
    <source>
        <dbReference type="ARBA" id="ARBA00023170"/>
    </source>
</evidence>
<dbReference type="InterPro" id="IPR016187">
    <property type="entry name" value="CTDL_fold"/>
</dbReference>
<keyword evidence="7 13" id="KW-0675">Receptor</keyword>
<evidence type="ECO:0000313" key="14">
    <source>
        <dbReference type="Proteomes" id="UP001174136"/>
    </source>
</evidence>
<dbReference type="PROSITE" id="PS50041">
    <property type="entry name" value="C_TYPE_LECTIN_2"/>
    <property type="match status" value="1"/>
</dbReference>
<dbReference type="PANTHER" id="PTHR23037:SF47">
    <property type="entry name" value="INTERLEUKIN 2 RECEPTOR SUBUNIT GAMMA"/>
    <property type="match status" value="1"/>
</dbReference>
<accession>A0AA47NTV3</accession>
<protein>
    <submittedName>
        <fullName evidence="13">Cytokine receptor common subunit gamma</fullName>
    </submittedName>
</protein>
<dbReference type="SMART" id="SM00034">
    <property type="entry name" value="CLECT"/>
    <property type="match status" value="1"/>
</dbReference>
<dbReference type="InterPro" id="IPR013783">
    <property type="entry name" value="Ig-like_fold"/>
</dbReference>
<dbReference type="Proteomes" id="UP001174136">
    <property type="component" value="Unassembled WGS sequence"/>
</dbReference>
<evidence type="ECO:0000256" key="3">
    <source>
        <dbReference type="ARBA" id="ARBA00022729"/>
    </source>
</evidence>
<reference evidence="13" key="1">
    <citation type="journal article" date="2023" name="Front. Mar. Sci.">
        <title>A new Merluccius polli reference genome to investigate the effects of global change in West African waters.</title>
        <authorList>
            <person name="Mateo J.L."/>
            <person name="Blanco-Fernandez C."/>
            <person name="Garcia-Vazquez E."/>
            <person name="Machado-Schiaffino G."/>
        </authorList>
    </citation>
    <scope>NUCLEOTIDE SEQUENCE</scope>
    <source>
        <strain evidence="13">C29</strain>
        <tissue evidence="13">Fin</tissue>
    </source>
</reference>
<dbReference type="GO" id="GO:0004896">
    <property type="term" value="F:cytokine receptor activity"/>
    <property type="evidence" value="ECO:0007669"/>
    <property type="project" value="TreeGrafter"/>
</dbReference>
<dbReference type="Gene3D" id="2.60.40.10">
    <property type="entry name" value="Immunoglobulins"/>
    <property type="match status" value="8"/>
</dbReference>
<keyword evidence="5 10" id="KW-1133">Transmembrane helix</keyword>
<dbReference type="Pfam" id="PF00059">
    <property type="entry name" value="Lectin_C"/>
    <property type="match status" value="1"/>
</dbReference>
<keyword evidence="2 10" id="KW-0812">Transmembrane</keyword>
<dbReference type="CDD" id="cd03590">
    <property type="entry name" value="CLECT_DC-SIGN_like"/>
    <property type="match status" value="1"/>
</dbReference>
<keyword evidence="6 10" id="KW-0472">Membrane</keyword>
<feature type="chain" id="PRO_5041391436" evidence="11">
    <location>
        <begin position="17"/>
        <end position="1218"/>
    </location>
</feature>
<dbReference type="PANTHER" id="PTHR23037">
    <property type="entry name" value="CYTOKINE RECEPTOR"/>
    <property type="match status" value="1"/>
</dbReference>
<evidence type="ECO:0000256" key="4">
    <source>
        <dbReference type="ARBA" id="ARBA00022734"/>
    </source>
</evidence>
<dbReference type="SUPFAM" id="SSF49265">
    <property type="entry name" value="Fibronectin type III"/>
    <property type="match status" value="6"/>
</dbReference>
<dbReference type="InterPro" id="IPR036116">
    <property type="entry name" value="FN3_sf"/>
</dbReference>
<feature type="transmembrane region" description="Helical" evidence="10">
    <location>
        <begin position="777"/>
        <end position="798"/>
    </location>
</feature>
<feature type="transmembrane region" description="Helical" evidence="10">
    <location>
        <begin position="1092"/>
        <end position="1115"/>
    </location>
</feature>
<dbReference type="SUPFAM" id="SSF56436">
    <property type="entry name" value="C-type lectin-like"/>
    <property type="match status" value="1"/>
</dbReference>
<dbReference type="GO" id="GO:0030246">
    <property type="term" value="F:carbohydrate binding"/>
    <property type="evidence" value="ECO:0007669"/>
    <property type="project" value="UniProtKB-KW"/>
</dbReference>
<keyword evidence="3 11" id="KW-0732">Signal</keyword>
<organism evidence="13 14">
    <name type="scientific">Merluccius polli</name>
    <name type="common">Benguela hake</name>
    <name type="synonym">Merluccius cadenati</name>
    <dbReference type="NCBI Taxonomy" id="89951"/>
    <lineage>
        <taxon>Eukaryota</taxon>
        <taxon>Metazoa</taxon>
        <taxon>Chordata</taxon>
        <taxon>Craniata</taxon>
        <taxon>Vertebrata</taxon>
        <taxon>Euteleostomi</taxon>
        <taxon>Actinopterygii</taxon>
        <taxon>Neopterygii</taxon>
        <taxon>Teleostei</taxon>
        <taxon>Neoteleostei</taxon>
        <taxon>Acanthomorphata</taxon>
        <taxon>Zeiogadaria</taxon>
        <taxon>Gadariae</taxon>
        <taxon>Gadiformes</taxon>
        <taxon>Gadoidei</taxon>
        <taxon>Merlucciidae</taxon>
        <taxon>Merluccius</taxon>
    </lineage>
</organism>
<feature type="domain" description="C-type lectin" evidence="12">
    <location>
        <begin position="297"/>
        <end position="416"/>
    </location>
</feature>
<evidence type="ECO:0000256" key="6">
    <source>
        <dbReference type="ARBA" id="ARBA00023136"/>
    </source>
</evidence>
<comment type="subcellular location">
    <subcellularLocation>
        <location evidence="1">Membrane</location>
        <topology evidence="1">Single-pass type I membrane protein</topology>
    </subcellularLocation>
</comment>
<comment type="caution">
    <text evidence="13">The sequence shown here is derived from an EMBL/GenBank/DDBJ whole genome shotgun (WGS) entry which is preliminary data.</text>
</comment>
<dbReference type="Pfam" id="PF09240">
    <property type="entry name" value="IL6Ra-bind"/>
    <property type="match status" value="2"/>
</dbReference>
<evidence type="ECO:0000256" key="9">
    <source>
        <dbReference type="SAM" id="MobiDB-lite"/>
    </source>
</evidence>
<evidence type="ECO:0000256" key="5">
    <source>
        <dbReference type="ARBA" id="ARBA00022989"/>
    </source>
</evidence>
<dbReference type="InterPro" id="IPR001304">
    <property type="entry name" value="C-type_lectin-like"/>
</dbReference>
<dbReference type="InterPro" id="IPR033989">
    <property type="entry name" value="CD209-like_CTLD"/>
</dbReference>
<sequence>MAVVLLLIFLTGLVLSEEPPDVDCWVVNLDYVHCQWKPSASPDVHYTFYSRYVQNATHLGCDHPYEDLWMKRFSPYVTKLVLGNQSFPEQTHNLKAKVRLNAPFNLTAKIGPDSKLWWYWNQTHEHGCIESEVRHRINGNNWEFTQLTNKSYCIDLPRRKRYELQVKIRVKDACVKSDWSDWCPPVFWGPTEETNGTDTDFSACLNDWLPISKGIKEGLKVNYSESACCVREYSLIPASASETADPSVATDESDRSVSVPVKEPAGPASLLLLIFLTGLVLSEEPPADLTRLGWTYYNHRLYFISTTEKNWTASRDDCLERDADLIVINSREEQEFVDRLRGDYWIGLSDRDTEGTWKWVDGTIMTSSFWLPRQPDDKRGAEDCVATLEGGGPVTGDMGGSWMDAPCAELFLWICEKVLVLDHLESDLNKEDVDCWVVNADYVHCQWKPSASPDVNYTFYSSECARYVQNATHLGCDHPYEDLWMKRFSPYVTKLMLGNQSFPEQKHHLKAKVRLNAPFNLTVKIGPDSKLWWYWNQTHEHDCIESEVRHRINGKNCETNELTTTSYCINLPRSKRYELQVRIRVKDACVESDWSDWCPPVFWGPTEETNGTDVDCWVVNLDYVHCQWKPSASPDVHYTFYSSECARYVQNATHLGCDHPYEDLWNTTLNAPFNLTVKIGPDSKLWWYWNQTHEHGCIESEVRHRINGKNWETNEPTNKSYCIDLPRRKRYELQVKIRVKDACVKSDWSDWCPPVFWGPTEETNGTGTNGPSSSMGVWTPVLCALGAFIFSLMVIILLQLERIKIILIPIIPNPDQKMKLTHILADGNLEDWLPISKGIKEGLKVNYSESACCVREYSLIPASASETADPSVATDESDRSVSVPVKEPAGPASYVDCWVVNVDYVHCQWKPSASPDVHYTFYSRFSGAVFSECARYVQDATHLGCDQPYEELLMERFKDYVTKLVLGNQSFPEQKHNLKAKVRLNAPFNLTVKIGPDSNLWLYWNQTHEHGCIESEVRHRTNGKNWETTKPTKKRYCINLPRSNRYELQVRRRVEDACGESDWSDWCPPVFWGPTEETNGTGTNGPSSSMGVWTPVLCALGAFIFSLMVIILLQLERIKIILIPIIPNPDQNMKLTHILADGNLEDWLPISKGIKEGLKVNYSESACCVREYSLIPASASETADPSVATDESDRSVSVPVKEPAGPASCSRTAATIPI</sequence>
<proteinExistence type="predicted"/>
<gene>
    <name evidence="13" type="primary">Il2rg_1</name>
    <name evidence="13" type="ORF">N1851_025360</name>
</gene>
<keyword evidence="4" id="KW-0430">Lectin</keyword>
<evidence type="ECO:0000313" key="13">
    <source>
        <dbReference type="EMBL" id="KAK0138321.1"/>
    </source>
</evidence>
<dbReference type="AlphaFoldDB" id="A0AA47NTV3"/>